<dbReference type="GO" id="GO:0071555">
    <property type="term" value="P:cell wall organization"/>
    <property type="evidence" value="ECO:0007669"/>
    <property type="project" value="UniProtKB-KW"/>
</dbReference>
<evidence type="ECO:0000256" key="11">
    <source>
        <dbReference type="ARBA" id="ARBA00043078"/>
    </source>
</evidence>
<feature type="region of interest" description="Disordered" evidence="12">
    <location>
        <begin position="1"/>
        <end position="25"/>
    </location>
</feature>
<comment type="subcellular location">
    <subcellularLocation>
        <location evidence="1">Cell membrane</location>
    </subcellularLocation>
</comment>
<keyword evidence="4" id="KW-0472">Membrane</keyword>
<accession>A0A0R2U438</accession>
<dbReference type="GO" id="GO:0005576">
    <property type="term" value="C:extracellular region"/>
    <property type="evidence" value="ECO:0007669"/>
    <property type="project" value="TreeGrafter"/>
</dbReference>
<keyword evidence="6" id="KW-0119">Carbohydrate metabolism</keyword>
<protein>
    <recommendedName>
        <fullName evidence="11">Endo-1,3-beta-glucanase btgC</fullName>
    </recommendedName>
    <alternativeName>
        <fullName evidence="10">Laminarinase btgC</fullName>
    </alternativeName>
</protein>
<evidence type="ECO:0000256" key="10">
    <source>
        <dbReference type="ARBA" id="ARBA00042373"/>
    </source>
</evidence>
<dbReference type="GO" id="GO:0000272">
    <property type="term" value="P:polysaccharide catabolic process"/>
    <property type="evidence" value="ECO:0007669"/>
    <property type="project" value="UniProtKB-KW"/>
</dbReference>
<dbReference type="Proteomes" id="UP000051213">
    <property type="component" value="Unassembled WGS sequence"/>
</dbReference>
<evidence type="ECO:0000256" key="3">
    <source>
        <dbReference type="ARBA" id="ARBA00022801"/>
    </source>
</evidence>
<evidence type="ECO:0000256" key="6">
    <source>
        <dbReference type="ARBA" id="ARBA00023277"/>
    </source>
</evidence>
<dbReference type="Gene3D" id="2.60.120.430">
    <property type="entry name" value="Galactose-binding lectin"/>
    <property type="match status" value="1"/>
</dbReference>
<evidence type="ECO:0000313" key="14">
    <source>
        <dbReference type="Proteomes" id="UP000051213"/>
    </source>
</evidence>
<gene>
    <name evidence="13" type="ORF">ABS24_03580</name>
</gene>
<dbReference type="InterPro" id="IPR017853">
    <property type="entry name" value="GH"/>
</dbReference>
<evidence type="ECO:0000256" key="5">
    <source>
        <dbReference type="ARBA" id="ARBA00023180"/>
    </source>
</evidence>
<dbReference type="InterPro" id="IPR050732">
    <property type="entry name" value="Beta-glucan_modifiers"/>
</dbReference>
<keyword evidence="2" id="KW-1003">Cell membrane</keyword>
<dbReference type="AlphaFoldDB" id="A0A0R2U438"/>
<dbReference type="GO" id="GO:0009986">
    <property type="term" value="C:cell surface"/>
    <property type="evidence" value="ECO:0007669"/>
    <property type="project" value="TreeGrafter"/>
</dbReference>
<keyword evidence="8" id="KW-0624">Polysaccharide degradation</keyword>
<name>A0A0R2U438_9GAMM</name>
<dbReference type="PANTHER" id="PTHR16631">
    <property type="entry name" value="GLUCAN 1,3-BETA-GLUCOSIDASE"/>
    <property type="match status" value="1"/>
</dbReference>
<sequence length="595" mass="66633">MVSCDKTTQPLKSKSSKSPTASEILGNPNYPAFSYGGYRGKSRDITPTHEEITEDLKILAAMGVKVLRTYNTSQFPQAADLLAAIRALKSIDPNFEMYVMLGAWIEAHNSWQDGTDHFRGDIKKNTSDIEDAVAMANKYPDIVKAIAVGNEAMVQWATHYFVYPKTILKWVTHLQELKKTGLLNADIWITSSDNYESWGGGATLYHTEDLTALINAVDFVSVHTYPFHDSFYNQDFWGVLPNEEILTKPEMIEATMKRAAEYGASQYQAVVDYIESLGIDKPIHIGESGWASSDGAAYGEKGSKAADEYKEKMFYQYMREWTDAAGVSLFYFEAFDERWKDSADASGSENHFGLIRLNNEVKYALWDLIDNGSFEGLTRNTKPLFKSYGGDEEALLNEVLNPPFKSTMPKRKINTVNKNTGAGEAITASTYVVVHDSLMPSKANNMIYPSAILKLIPWEGTVSIEMSYEGIISIKTRESDWWGTSLEFQADIGENLSNFNSGYLHFDIRGDSDIGFNIGFQTGRYLDGDQINSFVSFGPGSNKPVSKEWTSYKVPITELNNGTDLVDVTGILSLLGQHRAENKQLFLKNIYYTQK</sequence>
<dbReference type="GO" id="GO:0005886">
    <property type="term" value="C:plasma membrane"/>
    <property type="evidence" value="ECO:0007669"/>
    <property type="project" value="UniProtKB-SubCell"/>
</dbReference>
<comment type="function">
    <text evidence="9">Glucanases play a role in cell expansion during growth, in cell-cell fusion during mating, and in spore release during sporulation. This enzyme may be involved in beta-glucan degradation. Active on laminarin and lichenan.</text>
</comment>
<evidence type="ECO:0000256" key="4">
    <source>
        <dbReference type="ARBA" id="ARBA00023136"/>
    </source>
</evidence>
<dbReference type="Gene3D" id="3.20.20.80">
    <property type="entry name" value="Glycosidases"/>
    <property type="match status" value="1"/>
</dbReference>
<proteinExistence type="predicted"/>
<feature type="compositionally biased region" description="Polar residues" evidence="12">
    <location>
        <begin position="1"/>
        <end position="21"/>
    </location>
</feature>
<keyword evidence="3" id="KW-0378">Hydrolase</keyword>
<keyword evidence="7" id="KW-0961">Cell wall biogenesis/degradation</keyword>
<dbReference type="SUPFAM" id="SSF49785">
    <property type="entry name" value="Galactose-binding domain-like"/>
    <property type="match status" value="1"/>
</dbReference>
<dbReference type="EMBL" id="LICA01000174">
    <property type="protein sequence ID" value="KRO94150.1"/>
    <property type="molecule type" value="Genomic_DNA"/>
</dbReference>
<evidence type="ECO:0000313" key="13">
    <source>
        <dbReference type="EMBL" id="KRO94150.1"/>
    </source>
</evidence>
<evidence type="ECO:0000256" key="9">
    <source>
        <dbReference type="ARBA" id="ARBA00037649"/>
    </source>
</evidence>
<keyword evidence="5" id="KW-0325">Glycoprotein</keyword>
<dbReference type="PANTHER" id="PTHR16631:SF17">
    <property type="entry name" value="GLUCAN ENDO-1,3-BETA-GLUCOSIDASE BTGC"/>
    <property type="match status" value="1"/>
</dbReference>
<evidence type="ECO:0000256" key="12">
    <source>
        <dbReference type="SAM" id="MobiDB-lite"/>
    </source>
</evidence>
<dbReference type="GO" id="GO:0042973">
    <property type="term" value="F:glucan endo-1,3-beta-D-glucosidase activity"/>
    <property type="evidence" value="ECO:0007669"/>
    <property type="project" value="TreeGrafter"/>
</dbReference>
<dbReference type="InterPro" id="IPR008979">
    <property type="entry name" value="Galactose-bd-like_sf"/>
</dbReference>
<evidence type="ECO:0000256" key="2">
    <source>
        <dbReference type="ARBA" id="ARBA00022475"/>
    </source>
</evidence>
<evidence type="ECO:0000256" key="7">
    <source>
        <dbReference type="ARBA" id="ARBA00023316"/>
    </source>
</evidence>
<comment type="caution">
    <text evidence="13">The sequence shown here is derived from an EMBL/GenBank/DDBJ whole genome shotgun (WGS) entry which is preliminary data.</text>
</comment>
<dbReference type="SUPFAM" id="SSF51445">
    <property type="entry name" value="(Trans)glycosidases"/>
    <property type="match status" value="1"/>
</dbReference>
<organism evidence="13 14">
    <name type="scientific">SAR92 bacterium BACL26 MAG-121220-bin70</name>
    <dbReference type="NCBI Taxonomy" id="1655626"/>
    <lineage>
        <taxon>Bacteria</taxon>
        <taxon>Pseudomonadati</taxon>
        <taxon>Pseudomonadota</taxon>
        <taxon>Gammaproteobacteria</taxon>
        <taxon>Cellvibrionales</taxon>
        <taxon>Porticoccaceae</taxon>
        <taxon>SAR92 clade</taxon>
    </lineage>
</organism>
<evidence type="ECO:0000256" key="1">
    <source>
        <dbReference type="ARBA" id="ARBA00004236"/>
    </source>
</evidence>
<reference evidence="13 14" key="1">
    <citation type="submission" date="2015-10" db="EMBL/GenBank/DDBJ databases">
        <title>Metagenome-Assembled Genomes uncover a global brackish microbiome.</title>
        <authorList>
            <person name="Hugerth L.W."/>
            <person name="Larsson J."/>
            <person name="Alneberg J."/>
            <person name="Lindh M.V."/>
            <person name="Legrand C."/>
            <person name="Pinhassi J."/>
            <person name="Andersson A.F."/>
        </authorList>
    </citation>
    <scope>NUCLEOTIDE SEQUENCE [LARGE SCALE GENOMIC DNA]</scope>
    <source>
        <strain evidence="13">BACL26 MAG-121220-bin70</strain>
    </source>
</reference>
<evidence type="ECO:0000256" key="8">
    <source>
        <dbReference type="ARBA" id="ARBA00023326"/>
    </source>
</evidence>